<evidence type="ECO:0000313" key="2">
    <source>
        <dbReference type="Proteomes" id="UP000463883"/>
    </source>
</evidence>
<reference evidence="1 2" key="1">
    <citation type="submission" date="2020-01" db="EMBL/GenBank/DDBJ databases">
        <title>Genomic analysis of Aminipila sp. CBA3637.</title>
        <authorList>
            <person name="Kim Y.B."/>
            <person name="Roh S.W."/>
        </authorList>
    </citation>
    <scope>NUCLEOTIDE SEQUENCE [LARGE SCALE GENOMIC DNA]</scope>
    <source>
        <strain evidence="1 2">CBA3637</strain>
    </source>
</reference>
<dbReference type="AlphaFoldDB" id="A0A6P1MM84"/>
<protein>
    <submittedName>
        <fullName evidence="1">Uncharacterized protein</fullName>
    </submittedName>
</protein>
<accession>A0A6P1MM84</accession>
<dbReference type="KEGG" id="amic:Ami3637_16530"/>
<name>A0A6P1MM84_9FIRM</name>
<sequence length="301" mass="32935">MNISNILNLFKYNPATQGNLTFNIEQALNQNWDKIVNVLAKTLMTYDATITYAQDESCTYQGKIYRSKTNNNTGMPLSDTTYWEDVNASFLKKDGSVQMTGVLKTLGDSGMQIISGINGMYTQGDYYIFCSNCYYDGTNWRYSSDGVAMFFKIRGSENGVYQRCFQSGLKNAICTDNTSLSGYLLTDKTGLPLTGGTLNGYLEVKSLSNTNVVLTNTTRQRGSLVRMADDDTLLFANYSLSGVNGKCLVLGNENSEISSALKLSVYGSGTAWKVYGEHNITVSTSAPSAALAEGAQHQVYA</sequence>
<proteinExistence type="predicted"/>
<evidence type="ECO:0000313" key="1">
    <source>
        <dbReference type="EMBL" id="QHI73774.1"/>
    </source>
</evidence>
<dbReference type="EMBL" id="CP047591">
    <property type="protein sequence ID" value="QHI73774.1"/>
    <property type="molecule type" value="Genomic_DNA"/>
</dbReference>
<keyword evidence="2" id="KW-1185">Reference proteome</keyword>
<dbReference type="Proteomes" id="UP000463883">
    <property type="component" value="Chromosome"/>
</dbReference>
<dbReference type="RefSeq" id="WP_162363537.1">
    <property type="nucleotide sequence ID" value="NZ_CP047591.1"/>
</dbReference>
<organism evidence="1 2">
    <name type="scientific">Aminipila terrae</name>
    <dbReference type="NCBI Taxonomy" id="2697030"/>
    <lineage>
        <taxon>Bacteria</taxon>
        <taxon>Bacillati</taxon>
        <taxon>Bacillota</taxon>
        <taxon>Clostridia</taxon>
        <taxon>Peptostreptococcales</taxon>
        <taxon>Anaerovoracaceae</taxon>
        <taxon>Aminipila</taxon>
    </lineage>
</organism>
<gene>
    <name evidence="1" type="ORF">Ami3637_16530</name>
</gene>